<evidence type="ECO:0000313" key="3">
    <source>
        <dbReference type="Proteomes" id="UP000299102"/>
    </source>
</evidence>
<reference evidence="2 3" key="1">
    <citation type="journal article" date="2019" name="Commun. Biol.">
        <title>The bagworm genome reveals a unique fibroin gene that provides high tensile strength.</title>
        <authorList>
            <person name="Kono N."/>
            <person name="Nakamura H."/>
            <person name="Ohtoshi R."/>
            <person name="Tomita M."/>
            <person name="Numata K."/>
            <person name="Arakawa K."/>
        </authorList>
    </citation>
    <scope>NUCLEOTIDE SEQUENCE [LARGE SCALE GENOMIC DNA]</scope>
</reference>
<dbReference type="InterPro" id="IPR052560">
    <property type="entry name" value="RdDP_mobile_element"/>
</dbReference>
<dbReference type="EMBL" id="BGZK01000855">
    <property type="protein sequence ID" value="GBP62982.1"/>
    <property type="molecule type" value="Genomic_DNA"/>
</dbReference>
<protein>
    <submittedName>
        <fullName evidence="2">Probable RNA-directed DNA polymerase from transposon BS</fullName>
    </submittedName>
</protein>
<dbReference type="Proteomes" id="UP000299102">
    <property type="component" value="Unassembled WGS sequence"/>
</dbReference>
<dbReference type="InterPro" id="IPR000477">
    <property type="entry name" value="RT_dom"/>
</dbReference>
<dbReference type="PANTHER" id="PTHR36688:SF1">
    <property type="entry name" value="ENDONUCLEASE_EXONUCLEASE_PHOSPHATASE DOMAIN-CONTAINING PROTEIN"/>
    <property type="match status" value="1"/>
</dbReference>
<keyword evidence="3" id="KW-1185">Reference proteome</keyword>
<dbReference type="PANTHER" id="PTHR36688">
    <property type="entry name" value="ENDO/EXONUCLEASE/PHOSPHATASE DOMAIN-CONTAINING PROTEIN"/>
    <property type="match status" value="1"/>
</dbReference>
<accession>A0A4C1XJ12</accession>
<keyword evidence="2" id="KW-0695">RNA-directed DNA polymerase</keyword>
<keyword evidence="2" id="KW-0808">Transferase</keyword>
<dbReference type="GO" id="GO:0003964">
    <property type="term" value="F:RNA-directed DNA polymerase activity"/>
    <property type="evidence" value="ECO:0007669"/>
    <property type="project" value="UniProtKB-KW"/>
</dbReference>
<evidence type="ECO:0000259" key="1">
    <source>
        <dbReference type="Pfam" id="PF00078"/>
    </source>
</evidence>
<comment type="caution">
    <text evidence="2">The sequence shown here is derived from an EMBL/GenBank/DDBJ whole genome shotgun (WGS) entry which is preliminary data.</text>
</comment>
<name>A0A4C1XJ12_EUMVA</name>
<sequence>MIRKIVPPLCDHGNSIPEDINTTDEIDSVIGILTNHVKKVVAKNVLKVPASSKHRKLPADVLELVRAKNAALRRASAYPRVLYRSRVQALQHQVRIRIQEVRNENWSDLMEEITPTHKAFWKVTKTLKSEGYVPIPPLKKPNNTTAIDDAEIAECIADNIETQCSHACPAASHFTHTPYRGRGIHKPRDLLAGYRPISLLSGLGKLYEKILKSHLSDHLFGKGHIINQQLGFRPAHSYPQEALRLVEYIAEGFKTKQKTVAIFFDVTKAFDRDSTLSPLLYSARTNNSEIPQQFKYKYLKVTLDRNLHFKDHIERVRKTVLFYRGRSGAMLHRKSKLSLHKKRTIYQMCIRCAITYASPVFAHAVPKALNSLQVIQNKFCRLVTDAHWCVRNSVLHRDLEYR</sequence>
<dbReference type="OrthoDB" id="10050074at2759"/>
<evidence type="ECO:0000313" key="2">
    <source>
        <dbReference type="EMBL" id="GBP62982.1"/>
    </source>
</evidence>
<organism evidence="2 3">
    <name type="scientific">Eumeta variegata</name>
    <name type="common">Bagworm moth</name>
    <name type="synonym">Eumeta japonica</name>
    <dbReference type="NCBI Taxonomy" id="151549"/>
    <lineage>
        <taxon>Eukaryota</taxon>
        <taxon>Metazoa</taxon>
        <taxon>Ecdysozoa</taxon>
        <taxon>Arthropoda</taxon>
        <taxon>Hexapoda</taxon>
        <taxon>Insecta</taxon>
        <taxon>Pterygota</taxon>
        <taxon>Neoptera</taxon>
        <taxon>Endopterygota</taxon>
        <taxon>Lepidoptera</taxon>
        <taxon>Glossata</taxon>
        <taxon>Ditrysia</taxon>
        <taxon>Tineoidea</taxon>
        <taxon>Psychidae</taxon>
        <taxon>Oiketicinae</taxon>
        <taxon>Eumeta</taxon>
    </lineage>
</organism>
<dbReference type="Pfam" id="PF00078">
    <property type="entry name" value="RVT_1"/>
    <property type="match status" value="1"/>
</dbReference>
<keyword evidence="2" id="KW-0548">Nucleotidyltransferase</keyword>
<feature type="domain" description="Reverse transcriptase" evidence="1">
    <location>
        <begin position="184"/>
        <end position="272"/>
    </location>
</feature>
<dbReference type="AlphaFoldDB" id="A0A4C1XJ12"/>
<gene>
    <name evidence="2" type="primary">RTase</name>
    <name evidence="2" type="ORF">EVAR_44035_1</name>
</gene>
<proteinExistence type="predicted"/>